<evidence type="ECO:0000256" key="4">
    <source>
        <dbReference type="ARBA" id="ARBA00022833"/>
    </source>
</evidence>
<feature type="region of interest" description="Disordered" evidence="8">
    <location>
        <begin position="625"/>
        <end position="736"/>
    </location>
</feature>
<dbReference type="InterPro" id="IPR018289">
    <property type="entry name" value="MULE_transposase_dom"/>
</dbReference>
<feature type="compositionally biased region" description="Acidic residues" evidence="8">
    <location>
        <begin position="60"/>
        <end position="88"/>
    </location>
</feature>
<dbReference type="InterPro" id="IPR001207">
    <property type="entry name" value="Transposase_mutator"/>
</dbReference>
<proteinExistence type="predicted"/>
<keyword evidence="3 7" id="KW-0863">Zinc-finger</keyword>
<organism evidence="10 11">
    <name type="scientific">Lactuca sativa</name>
    <name type="common">Garden lettuce</name>
    <dbReference type="NCBI Taxonomy" id="4236"/>
    <lineage>
        <taxon>Eukaryota</taxon>
        <taxon>Viridiplantae</taxon>
        <taxon>Streptophyta</taxon>
        <taxon>Embryophyta</taxon>
        <taxon>Tracheophyta</taxon>
        <taxon>Spermatophyta</taxon>
        <taxon>Magnoliopsida</taxon>
        <taxon>eudicotyledons</taxon>
        <taxon>Gunneridae</taxon>
        <taxon>Pentapetalae</taxon>
        <taxon>asterids</taxon>
        <taxon>campanulids</taxon>
        <taxon>Asterales</taxon>
        <taxon>Asteraceae</taxon>
        <taxon>Cichorioideae</taxon>
        <taxon>Cichorieae</taxon>
        <taxon>Lactucinae</taxon>
        <taxon>Lactuca</taxon>
    </lineage>
</organism>
<evidence type="ECO:0000313" key="10">
    <source>
        <dbReference type="EMBL" id="KAJ0225377.1"/>
    </source>
</evidence>
<dbReference type="AlphaFoldDB" id="A0A9R1XXT1"/>
<dbReference type="GO" id="GO:0003677">
    <property type="term" value="F:DNA binding"/>
    <property type="evidence" value="ECO:0007669"/>
    <property type="project" value="UniProtKB-KW"/>
</dbReference>
<dbReference type="InterPro" id="IPR007527">
    <property type="entry name" value="Znf_SWIM"/>
</dbReference>
<keyword evidence="2" id="KW-0479">Metal-binding</keyword>
<evidence type="ECO:0000256" key="5">
    <source>
        <dbReference type="ARBA" id="ARBA00023125"/>
    </source>
</evidence>
<dbReference type="PANTHER" id="PTHR31973">
    <property type="entry name" value="POLYPROTEIN, PUTATIVE-RELATED"/>
    <property type="match status" value="1"/>
</dbReference>
<dbReference type="Pfam" id="PF04434">
    <property type="entry name" value="SWIM"/>
    <property type="match status" value="1"/>
</dbReference>
<dbReference type="PROSITE" id="PS01007">
    <property type="entry name" value="TRANSPOSASE_MUTATOR"/>
    <property type="match status" value="1"/>
</dbReference>
<evidence type="ECO:0000256" key="6">
    <source>
        <dbReference type="ARBA" id="ARBA00023172"/>
    </source>
</evidence>
<keyword evidence="6" id="KW-0233">DNA recombination</keyword>
<gene>
    <name evidence="10" type="ORF">LSAT_V11C100038190</name>
</gene>
<feature type="region of interest" description="Disordered" evidence="8">
    <location>
        <begin position="1"/>
        <end position="26"/>
    </location>
</feature>
<evidence type="ECO:0000256" key="2">
    <source>
        <dbReference type="ARBA" id="ARBA00022723"/>
    </source>
</evidence>
<reference evidence="10 11" key="1">
    <citation type="journal article" date="2017" name="Nat. Commun.">
        <title>Genome assembly with in vitro proximity ligation data and whole-genome triplication in lettuce.</title>
        <authorList>
            <person name="Reyes-Chin-Wo S."/>
            <person name="Wang Z."/>
            <person name="Yang X."/>
            <person name="Kozik A."/>
            <person name="Arikit S."/>
            <person name="Song C."/>
            <person name="Xia L."/>
            <person name="Froenicke L."/>
            <person name="Lavelle D.O."/>
            <person name="Truco M.J."/>
            <person name="Xia R."/>
            <person name="Zhu S."/>
            <person name="Xu C."/>
            <person name="Xu H."/>
            <person name="Xu X."/>
            <person name="Cox K."/>
            <person name="Korf I."/>
            <person name="Meyers B.C."/>
            <person name="Michelmore R.W."/>
        </authorList>
    </citation>
    <scope>NUCLEOTIDE SEQUENCE [LARGE SCALE GENOMIC DNA]</scope>
    <source>
        <strain evidence="11">cv. Salinas</strain>
        <tissue evidence="10">Seedlings</tissue>
    </source>
</reference>
<keyword evidence="4" id="KW-0862">Zinc</keyword>
<feature type="domain" description="SWIM-type" evidence="9">
    <location>
        <begin position="501"/>
        <end position="533"/>
    </location>
</feature>
<feature type="compositionally biased region" description="Acidic residues" evidence="8">
    <location>
        <begin position="806"/>
        <end position="822"/>
    </location>
</feature>
<dbReference type="InterPro" id="IPR006564">
    <property type="entry name" value="Znf_PMZ"/>
</dbReference>
<feature type="compositionally biased region" description="Gly residues" evidence="8">
    <location>
        <begin position="719"/>
        <end position="732"/>
    </location>
</feature>
<dbReference type="PANTHER" id="PTHR31973:SF187">
    <property type="entry name" value="MUTATOR TRANSPOSASE MUDRA PROTEIN"/>
    <property type="match status" value="1"/>
</dbReference>
<dbReference type="EMBL" id="NBSK02000001">
    <property type="protein sequence ID" value="KAJ0225377.1"/>
    <property type="molecule type" value="Genomic_DNA"/>
</dbReference>
<name>A0A9R1XXT1_LACSA</name>
<dbReference type="SMART" id="SM00575">
    <property type="entry name" value="ZnF_PMZ"/>
    <property type="match status" value="1"/>
</dbReference>
<evidence type="ECO:0000256" key="1">
    <source>
        <dbReference type="ARBA" id="ARBA00022578"/>
    </source>
</evidence>
<dbReference type="Proteomes" id="UP000235145">
    <property type="component" value="Unassembled WGS sequence"/>
</dbReference>
<evidence type="ECO:0000256" key="3">
    <source>
        <dbReference type="ARBA" id="ARBA00022771"/>
    </source>
</evidence>
<feature type="compositionally biased region" description="Acidic residues" evidence="8">
    <location>
        <begin position="14"/>
        <end position="26"/>
    </location>
</feature>
<feature type="compositionally biased region" description="Basic residues" evidence="8">
    <location>
        <begin position="697"/>
        <end position="711"/>
    </location>
</feature>
<protein>
    <recommendedName>
        <fullName evidence="9">SWIM-type domain-containing protein</fullName>
    </recommendedName>
</protein>
<feature type="compositionally biased region" description="Basic and acidic residues" evidence="8">
    <location>
        <begin position="823"/>
        <end position="832"/>
    </location>
</feature>
<dbReference type="PROSITE" id="PS50966">
    <property type="entry name" value="ZF_SWIM"/>
    <property type="match status" value="1"/>
</dbReference>
<dbReference type="Pfam" id="PF03108">
    <property type="entry name" value="DBD_Tnp_Mut"/>
    <property type="match status" value="1"/>
</dbReference>
<feature type="compositionally biased region" description="Gly residues" evidence="8">
    <location>
        <begin position="661"/>
        <end position="685"/>
    </location>
</feature>
<evidence type="ECO:0000259" key="9">
    <source>
        <dbReference type="PROSITE" id="PS50966"/>
    </source>
</evidence>
<feature type="region of interest" description="Disordered" evidence="8">
    <location>
        <begin position="59"/>
        <end position="93"/>
    </location>
</feature>
<evidence type="ECO:0000256" key="7">
    <source>
        <dbReference type="PROSITE-ProRule" id="PRU00325"/>
    </source>
</evidence>
<keyword evidence="1" id="KW-0815">Transposition</keyword>
<dbReference type="InterPro" id="IPR004332">
    <property type="entry name" value="Transposase_MuDR"/>
</dbReference>
<evidence type="ECO:0000256" key="8">
    <source>
        <dbReference type="SAM" id="MobiDB-lite"/>
    </source>
</evidence>
<evidence type="ECO:0000313" key="11">
    <source>
        <dbReference type="Proteomes" id="UP000235145"/>
    </source>
</evidence>
<dbReference type="GO" id="GO:0004803">
    <property type="term" value="F:transposase activity"/>
    <property type="evidence" value="ECO:0007669"/>
    <property type="project" value="InterPro"/>
</dbReference>
<comment type="caution">
    <text evidence="10">The sequence shown here is derived from an EMBL/GenBank/DDBJ whole genome shotgun (WGS) entry which is preliminary data.</text>
</comment>
<sequence length="869" mass="98238">MAVESEEVCHELSEEYDSEEYEDDEEVLDTEHIDVEMEEDDFKTQGKERCKDAFLNFSSDYEDNEADEDNDLVDEDEEGFGSEEEIDDTTGANDLDLGDVVGAGFPIHDPSVKWNKMKPLLGERYESPHQLQQCLTNYAIKSGYNIKFAKCDTVRLTAKCGSKMKSQPCPFRVHASWMTQERTRCRAMTIIDGKLTEHYARVWDYCHELLRSNPCSTVQVGVTVNPDQTTYFHRMYLCFKAIKEGWKIGCRRVIALDGSFLKGTCKGELLTAIGRDANNQVYPIAWAVVDIENKANWKWFLELLIEDLNLLDGGGFTVISDQHKGLLEATKEVLPNVEHRQCARHIYANFRKTYSGVEFKNMLWAASLSTVESEFLRKMDDIKEVNPNAYEHLIARDPHTWCRAFFRTDVACEAVENGIAECFNTIILDARKKPLLAMFEEIRLYMMDRFYHMLQKAEKWESVVCPAAIKKMNKFGEDLRNWNVNPSGPSIFEARNGLEGYVVNLQSRVCSCRLWDILGIPCVHAHCAILFTGQDPVHFISEWFNVDRFKAIYANNILPVNGRNLWPRTSYIKPLPPLARRMLGRPTLKRKRHATESQDKYSQNKMKVTGIGRTVQCKNCLQRGHNKASCKNPKVTPEPKPKKKMGRPRLDPDISHWTRGGVRGSRGGARGSRGGRGGNRGGVVGNTGDVVANRGGRGSKRGGRGSKRGGRGSKTSVGIEGGGVAEVEGGGVENEDDTIPEKYLVHLWKAMQDLKLSGYSTEEIKKSLSLTDSHMKQLNDYNDTIEQVLPMSMEEEYPPQTKTQDGAEEIIPETQPESEEKEEGINDTHELPVHLGIVKRRRPSERIVKPKLKKMGCVGTSSNSALELD</sequence>
<accession>A0A9R1XXT1</accession>
<keyword evidence="11" id="KW-1185">Reference proteome</keyword>
<dbReference type="GO" id="GO:0008270">
    <property type="term" value="F:zinc ion binding"/>
    <property type="evidence" value="ECO:0007669"/>
    <property type="project" value="UniProtKB-KW"/>
</dbReference>
<dbReference type="Pfam" id="PF10551">
    <property type="entry name" value="MULE"/>
    <property type="match status" value="1"/>
</dbReference>
<dbReference type="GO" id="GO:0006313">
    <property type="term" value="P:DNA transposition"/>
    <property type="evidence" value="ECO:0007669"/>
    <property type="project" value="InterPro"/>
</dbReference>
<keyword evidence="5" id="KW-0238">DNA-binding</keyword>
<feature type="region of interest" description="Disordered" evidence="8">
    <location>
        <begin position="796"/>
        <end position="832"/>
    </location>
</feature>